<evidence type="ECO:0000313" key="3">
    <source>
        <dbReference type="Proteomes" id="UP000640335"/>
    </source>
</evidence>
<dbReference type="EMBL" id="JACSQZ010000012">
    <property type="protein sequence ID" value="MBD7914555.1"/>
    <property type="molecule type" value="Genomic_DNA"/>
</dbReference>
<evidence type="ECO:0000313" key="2">
    <source>
        <dbReference type="EMBL" id="MBD7914555.1"/>
    </source>
</evidence>
<keyword evidence="3" id="KW-1185">Reference proteome</keyword>
<feature type="domain" description="Rho termination factor-like N-terminal" evidence="1">
    <location>
        <begin position="14"/>
        <end position="43"/>
    </location>
</feature>
<reference evidence="2 3" key="1">
    <citation type="submission" date="2020-08" db="EMBL/GenBank/DDBJ databases">
        <title>A Genomic Blueprint of the Chicken Gut Microbiome.</title>
        <authorList>
            <person name="Gilroy R."/>
            <person name="Ravi A."/>
            <person name="Getino M."/>
            <person name="Pursley I."/>
            <person name="Horton D.L."/>
            <person name="Alikhan N.-F."/>
            <person name="Baker D."/>
            <person name="Gharbi K."/>
            <person name="Hall N."/>
            <person name="Watson M."/>
            <person name="Adriaenssens E.M."/>
            <person name="Foster-Nyarko E."/>
            <person name="Jarju S."/>
            <person name="Secka A."/>
            <person name="Antonio M."/>
            <person name="Oren A."/>
            <person name="Chaudhuri R."/>
            <person name="La Ragione R.M."/>
            <person name="Hildebrand F."/>
            <person name="Pallen M.J."/>
        </authorList>
    </citation>
    <scope>NUCLEOTIDE SEQUENCE [LARGE SCALE GENOMIC DNA]</scope>
    <source>
        <strain evidence="2 3">Sa3CUN1</strain>
    </source>
</reference>
<organism evidence="2 3">
    <name type="scientific">Clostridium gallinarum</name>
    <dbReference type="NCBI Taxonomy" id="2762246"/>
    <lineage>
        <taxon>Bacteria</taxon>
        <taxon>Bacillati</taxon>
        <taxon>Bacillota</taxon>
        <taxon>Clostridia</taxon>
        <taxon>Eubacteriales</taxon>
        <taxon>Clostridiaceae</taxon>
        <taxon>Clostridium</taxon>
    </lineage>
</organism>
<proteinExistence type="predicted"/>
<name>A0ABR8Q2B1_9CLOT</name>
<dbReference type="Proteomes" id="UP000640335">
    <property type="component" value="Unassembled WGS sequence"/>
</dbReference>
<gene>
    <name evidence="2" type="ORF">H9660_05305</name>
</gene>
<dbReference type="Pfam" id="PF07498">
    <property type="entry name" value="Rho_N"/>
    <property type="match status" value="1"/>
</dbReference>
<dbReference type="InterPro" id="IPR036269">
    <property type="entry name" value="Rho_N_sf"/>
</dbReference>
<protein>
    <submittedName>
        <fullName evidence="2">Rho termination factor N-terminal domain-containing protein</fullName>
    </submittedName>
</protein>
<evidence type="ECO:0000259" key="1">
    <source>
        <dbReference type="Pfam" id="PF07498"/>
    </source>
</evidence>
<comment type="caution">
    <text evidence="2">The sequence shown here is derived from an EMBL/GenBank/DDBJ whole genome shotgun (WGS) entry which is preliminary data.</text>
</comment>
<sequence length="46" mass="5220">MKAKLYSKIDYSNNTVAELKQIAKENNVIGYSSMNKTQLIEALRSI</sequence>
<dbReference type="Gene3D" id="1.10.720.10">
    <property type="match status" value="1"/>
</dbReference>
<accession>A0ABR8Q2B1</accession>
<dbReference type="InterPro" id="IPR011112">
    <property type="entry name" value="Rho-like_N"/>
</dbReference>
<dbReference type="SUPFAM" id="SSF68912">
    <property type="entry name" value="Rho N-terminal domain-like"/>
    <property type="match status" value="1"/>
</dbReference>